<evidence type="ECO:0000256" key="1">
    <source>
        <dbReference type="ARBA" id="ARBA00022737"/>
    </source>
</evidence>
<dbReference type="PANTHER" id="PTHR24012">
    <property type="entry name" value="RNA BINDING PROTEIN"/>
    <property type="match status" value="1"/>
</dbReference>
<accession>A0A016UL81</accession>
<evidence type="ECO:0000256" key="3">
    <source>
        <dbReference type="PROSITE-ProRule" id="PRU00176"/>
    </source>
</evidence>
<name>A0A016UL81_9BILA</name>
<dbReference type="FunFam" id="3.30.70.330:FF:000021">
    <property type="entry name" value="Polyadenylate-binding protein"/>
    <property type="match status" value="1"/>
</dbReference>
<gene>
    <name evidence="5" type="primary">Acey_s0037.g3434</name>
    <name evidence="5" type="ORF">Y032_0037g3434</name>
</gene>
<dbReference type="Pfam" id="PF00076">
    <property type="entry name" value="RRM_1"/>
    <property type="match status" value="3"/>
</dbReference>
<keyword evidence="2 3" id="KW-0694">RNA-binding</keyword>
<feature type="domain" description="RRM" evidence="4">
    <location>
        <begin position="137"/>
        <end position="214"/>
    </location>
</feature>
<dbReference type="Proteomes" id="UP000024635">
    <property type="component" value="Unassembled WGS sequence"/>
</dbReference>
<protein>
    <recommendedName>
        <fullName evidence="4">RRM domain-containing protein</fullName>
    </recommendedName>
</protein>
<sequence length="292" mass="32202">MLSPHPSFRFCSDGAVAQSLYLSGKDFGSDNMAASVTNANTGTPSYSMASLYVGDLHPDVTESMLFEKFSTAGSVLSIRVCRDNASRLSLGYAYVNFQQPTDAERALDTMNFDILHGRPMRIMWSQRDPAVRRSGTGNIFIKNLDKVIDNKSIYDTFSLFGNILSCKVAVDEEGNSKGYGFVHFETEEAAQSAINKVNGMLLAGKKVFVGKFQPRSQRMREMGESTKKFTNVFIKNFGDALDKEALQKLFEPFGTITSCAVMTDGEGKSKGFGFVAYEQPEMAEKVTLFTSL</sequence>
<dbReference type="SMART" id="SM00360">
    <property type="entry name" value="RRM"/>
    <property type="match status" value="3"/>
</dbReference>
<dbReference type="InterPro" id="IPR035979">
    <property type="entry name" value="RBD_domain_sf"/>
</dbReference>
<feature type="domain" description="RRM" evidence="4">
    <location>
        <begin position="230"/>
        <end position="292"/>
    </location>
</feature>
<evidence type="ECO:0000256" key="2">
    <source>
        <dbReference type="ARBA" id="ARBA00022884"/>
    </source>
</evidence>
<dbReference type="GO" id="GO:0003723">
    <property type="term" value="F:RNA binding"/>
    <property type="evidence" value="ECO:0007669"/>
    <property type="project" value="UniProtKB-UniRule"/>
</dbReference>
<dbReference type="FunFam" id="3.30.70.330:FF:000003">
    <property type="entry name" value="Polyadenylate-binding protein"/>
    <property type="match status" value="1"/>
</dbReference>
<comment type="caution">
    <text evidence="5">The sequence shown here is derived from an EMBL/GenBank/DDBJ whole genome shotgun (WGS) entry which is preliminary data.</text>
</comment>
<dbReference type="AlphaFoldDB" id="A0A016UL81"/>
<dbReference type="CDD" id="cd12378">
    <property type="entry name" value="RRM1_I_PABPs"/>
    <property type="match status" value="1"/>
</dbReference>
<feature type="domain" description="RRM" evidence="4">
    <location>
        <begin position="49"/>
        <end position="127"/>
    </location>
</feature>
<dbReference type="InterPro" id="IPR045305">
    <property type="entry name" value="RRM2_I_PABPs"/>
</dbReference>
<keyword evidence="6" id="KW-1185">Reference proteome</keyword>
<dbReference type="InterPro" id="IPR000504">
    <property type="entry name" value="RRM_dom"/>
</dbReference>
<evidence type="ECO:0000259" key="4">
    <source>
        <dbReference type="PROSITE" id="PS50102"/>
    </source>
</evidence>
<dbReference type="SUPFAM" id="SSF54928">
    <property type="entry name" value="RNA-binding domain, RBD"/>
    <property type="match status" value="2"/>
</dbReference>
<dbReference type="OrthoDB" id="19742at2759"/>
<organism evidence="5 6">
    <name type="scientific">Ancylostoma ceylanicum</name>
    <dbReference type="NCBI Taxonomy" id="53326"/>
    <lineage>
        <taxon>Eukaryota</taxon>
        <taxon>Metazoa</taxon>
        <taxon>Ecdysozoa</taxon>
        <taxon>Nematoda</taxon>
        <taxon>Chromadorea</taxon>
        <taxon>Rhabditida</taxon>
        <taxon>Rhabditina</taxon>
        <taxon>Rhabditomorpha</taxon>
        <taxon>Strongyloidea</taxon>
        <taxon>Ancylostomatidae</taxon>
        <taxon>Ancylostomatinae</taxon>
        <taxon>Ancylostoma</taxon>
    </lineage>
</organism>
<dbReference type="InterPro" id="IPR034364">
    <property type="entry name" value="PABP_RRM1"/>
</dbReference>
<dbReference type="EMBL" id="JARK01001373">
    <property type="protein sequence ID" value="EYC15283.1"/>
    <property type="molecule type" value="Genomic_DNA"/>
</dbReference>
<dbReference type="InterPro" id="IPR012677">
    <property type="entry name" value="Nucleotide-bd_a/b_plait_sf"/>
</dbReference>
<reference evidence="6" key="1">
    <citation type="journal article" date="2015" name="Nat. Genet.">
        <title>The genome and transcriptome of the zoonotic hookworm Ancylostoma ceylanicum identify infection-specific gene families.</title>
        <authorList>
            <person name="Schwarz E.M."/>
            <person name="Hu Y."/>
            <person name="Antoshechkin I."/>
            <person name="Miller M.M."/>
            <person name="Sternberg P.W."/>
            <person name="Aroian R.V."/>
        </authorList>
    </citation>
    <scope>NUCLEOTIDE SEQUENCE</scope>
    <source>
        <strain evidence="6">HY135</strain>
    </source>
</reference>
<proteinExistence type="predicted"/>
<evidence type="ECO:0000313" key="5">
    <source>
        <dbReference type="EMBL" id="EYC15283.1"/>
    </source>
</evidence>
<dbReference type="Gene3D" id="3.30.70.330">
    <property type="match status" value="3"/>
</dbReference>
<evidence type="ECO:0000313" key="6">
    <source>
        <dbReference type="Proteomes" id="UP000024635"/>
    </source>
</evidence>
<dbReference type="STRING" id="53326.A0A016UL81"/>
<dbReference type="CDD" id="cd12379">
    <property type="entry name" value="RRM2_I_PABPs"/>
    <property type="match status" value="1"/>
</dbReference>
<dbReference type="PROSITE" id="PS50102">
    <property type="entry name" value="RRM"/>
    <property type="match status" value="3"/>
</dbReference>
<keyword evidence="1" id="KW-0677">Repeat</keyword>